<feature type="compositionally biased region" description="Basic and acidic residues" evidence="1">
    <location>
        <begin position="112"/>
        <end position="122"/>
    </location>
</feature>
<evidence type="ECO:0000256" key="1">
    <source>
        <dbReference type="SAM" id="MobiDB-lite"/>
    </source>
</evidence>
<keyword evidence="3" id="KW-1185">Reference proteome</keyword>
<feature type="compositionally biased region" description="Basic and acidic residues" evidence="1">
    <location>
        <begin position="84"/>
        <end position="94"/>
    </location>
</feature>
<dbReference type="EMBL" id="QKWP01000788">
    <property type="protein sequence ID" value="RIB14880.1"/>
    <property type="molecule type" value="Genomic_DNA"/>
</dbReference>
<protein>
    <submittedName>
        <fullName evidence="2">Uncharacterized protein</fullName>
    </submittedName>
</protein>
<dbReference type="AlphaFoldDB" id="A0A397UXB7"/>
<dbReference type="Proteomes" id="UP000266673">
    <property type="component" value="Unassembled WGS sequence"/>
</dbReference>
<proteinExistence type="predicted"/>
<evidence type="ECO:0000313" key="3">
    <source>
        <dbReference type="Proteomes" id="UP000266673"/>
    </source>
</evidence>
<reference evidence="2 3" key="1">
    <citation type="submission" date="2018-06" db="EMBL/GenBank/DDBJ databases">
        <title>Comparative genomics reveals the genomic features of Rhizophagus irregularis, R. cerebriforme, R. diaphanum and Gigaspora rosea, and their symbiotic lifestyle signature.</title>
        <authorList>
            <person name="Morin E."/>
            <person name="San Clemente H."/>
            <person name="Chen E.C.H."/>
            <person name="De La Providencia I."/>
            <person name="Hainaut M."/>
            <person name="Kuo A."/>
            <person name="Kohler A."/>
            <person name="Murat C."/>
            <person name="Tang N."/>
            <person name="Roy S."/>
            <person name="Loubradou J."/>
            <person name="Henrissat B."/>
            <person name="Grigoriev I.V."/>
            <person name="Corradi N."/>
            <person name="Roux C."/>
            <person name="Martin F.M."/>
        </authorList>
    </citation>
    <scope>NUCLEOTIDE SEQUENCE [LARGE SCALE GENOMIC DNA]</scope>
    <source>
        <strain evidence="2 3">DAOM 194757</strain>
    </source>
</reference>
<accession>A0A397UXB7</accession>
<sequence length="122" mass="13616">MKAKSYKESQKETWTVLTTKEAPKWTILATKDTKIDTPATKSNTSEVAKQKNKVTTSISEGQRPAKTKPHDPAKVKKVTGNQQHHRENTIKNDDTSDDTNYNTNGVTNDGINDNKSDTKNNN</sequence>
<evidence type="ECO:0000313" key="2">
    <source>
        <dbReference type="EMBL" id="RIB14880.1"/>
    </source>
</evidence>
<organism evidence="2 3">
    <name type="scientific">Gigaspora rosea</name>
    <dbReference type="NCBI Taxonomy" id="44941"/>
    <lineage>
        <taxon>Eukaryota</taxon>
        <taxon>Fungi</taxon>
        <taxon>Fungi incertae sedis</taxon>
        <taxon>Mucoromycota</taxon>
        <taxon>Glomeromycotina</taxon>
        <taxon>Glomeromycetes</taxon>
        <taxon>Diversisporales</taxon>
        <taxon>Gigasporaceae</taxon>
        <taxon>Gigaspora</taxon>
    </lineage>
</organism>
<gene>
    <name evidence="2" type="ORF">C2G38_2193808</name>
</gene>
<feature type="region of interest" description="Disordered" evidence="1">
    <location>
        <begin position="30"/>
        <end position="122"/>
    </location>
</feature>
<comment type="caution">
    <text evidence="2">The sequence shown here is derived from an EMBL/GenBank/DDBJ whole genome shotgun (WGS) entry which is preliminary data.</text>
</comment>
<name>A0A397UXB7_9GLOM</name>
<feature type="compositionally biased region" description="Polar residues" evidence="1">
    <location>
        <begin position="39"/>
        <end position="60"/>
    </location>
</feature>